<dbReference type="Proteomes" id="UP000238701">
    <property type="component" value="Unassembled WGS sequence"/>
</dbReference>
<protein>
    <submittedName>
        <fullName evidence="1">Uncharacterized protein</fullName>
    </submittedName>
</protein>
<evidence type="ECO:0000313" key="2">
    <source>
        <dbReference type="Proteomes" id="UP000238701"/>
    </source>
</evidence>
<accession>A0A2U3L5Y1</accession>
<sequence length="58" mass="6731">MIGVDRFNWDQSGYRWPTFKGWMALLTSSDKRATSSFWRECRNRRGRAALLGPLSPVP</sequence>
<dbReference type="AlphaFoldDB" id="A0A2U3L5Y1"/>
<evidence type="ECO:0000313" key="1">
    <source>
        <dbReference type="EMBL" id="SPF47324.1"/>
    </source>
</evidence>
<organism evidence="1 2">
    <name type="scientific">Candidatus Sulfotelmatobacter kueseliae</name>
    <dbReference type="NCBI Taxonomy" id="2042962"/>
    <lineage>
        <taxon>Bacteria</taxon>
        <taxon>Pseudomonadati</taxon>
        <taxon>Acidobacteriota</taxon>
        <taxon>Terriglobia</taxon>
        <taxon>Terriglobales</taxon>
        <taxon>Candidatus Korobacteraceae</taxon>
        <taxon>Candidatus Sulfotelmatobacter</taxon>
    </lineage>
</organism>
<gene>
    <name evidence="1" type="ORF">SBA1_730034</name>
</gene>
<proteinExistence type="predicted"/>
<name>A0A2U3L5Y1_9BACT</name>
<reference evidence="2" key="1">
    <citation type="submission" date="2018-02" db="EMBL/GenBank/DDBJ databases">
        <authorList>
            <person name="Hausmann B."/>
        </authorList>
    </citation>
    <scope>NUCLEOTIDE SEQUENCE [LARGE SCALE GENOMIC DNA]</scope>
    <source>
        <strain evidence="2">Peat soil MAG SbA1</strain>
    </source>
</reference>
<dbReference type="EMBL" id="OMOD01000170">
    <property type="protein sequence ID" value="SPF47324.1"/>
    <property type="molecule type" value="Genomic_DNA"/>
</dbReference>